<accession>A0AC61RG22</accession>
<protein>
    <submittedName>
        <fullName evidence="1">Uncharacterized protein</fullName>
    </submittedName>
</protein>
<reference evidence="1" key="1">
    <citation type="submission" date="2019-04" db="EMBL/GenBank/DDBJ databases">
        <title>Microbes associate with the intestines of laboratory mice.</title>
        <authorList>
            <person name="Navarre W."/>
            <person name="Wong E."/>
            <person name="Huang K."/>
            <person name="Tropini C."/>
            <person name="Ng K."/>
            <person name="Yu B."/>
        </authorList>
    </citation>
    <scope>NUCLEOTIDE SEQUENCE</scope>
    <source>
        <strain evidence="1">NM04_E33</strain>
    </source>
</reference>
<comment type="caution">
    <text evidence="1">The sequence shown here is derived from an EMBL/GenBank/DDBJ whole genome shotgun (WGS) entry which is preliminary data.</text>
</comment>
<evidence type="ECO:0000313" key="2">
    <source>
        <dbReference type="Proteomes" id="UP000306319"/>
    </source>
</evidence>
<gene>
    <name evidence="1" type="ORF">E5331_10915</name>
</gene>
<keyword evidence="2" id="KW-1185">Reference proteome</keyword>
<organism evidence="1 2">
    <name type="scientific">Lepagella muris</name>
    <dbReference type="NCBI Taxonomy" id="3032870"/>
    <lineage>
        <taxon>Bacteria</taxon>
        <taxon>Pseudomonadati</taxon>
        <taxon>Bacteroidota</taxon>
        <taxon>Bacteroidia</taxon>
        <taxon>Bacteroidales</taxon>
        <taxon>Muribaculaceae</taxon>
        <taxon>Lepagella</taxon>
    </lineage>
</organism>
<dbReference type="EMBL" id="SRYB01000015">
    <property type="protein sequence ID" value="TGY78206.1"/>
    <property type="molecule type" value="Genomic_DNA"/>
</dbReference>
<sequence>MERYLRALLKLIKYSAFLGIVAAITSFIGPNHSILIKSGIGIIIGCLILGKRLPRALKELFDSTTGLFESEDD</sequence>
<evidence type="ECO:0000313" key="1">
    <source>
        <dbReference type="EMBL" id="TGY78206.1"/>
    </source>
</evidence>
<dbReference type="Proteomes" id="UP000306319">
    <property type="component" value="Unassembled WGS sequence"/>
</dbReference>
<proteinExistence type="predicted"/>
<name>A0AC61RG22_9BACT</name>